<evidence type="ECO:0000256" key="1">
    <source>
        <dbReference type="SAM" id="MobiDB-lite"/>
    </source>
</evidence>
<feature type="transmembrane region" description="Helical" evidence="2">
    <location>
        <begin position="12"/>
        <end position="29"/>
    </location>
</feature>
<keyword evidence="2" id="KW-0812">Transmembrane</keyword>
<evidence type="ECO:0000256" key="2">
    <source>
        <dbReference type="SAM" id="Phobius"/>
    </source>
</evidence>
<sequence length="114" mass="12931">MYKFKTEHGQEAGLRVWVAFILGFWLAGFRAELCIFLGALGGLATWYLVSAWRAEKADPKPAAPPAAPPPLSPLGKVFRQPAERFRKLGLSQRLPKIPELPKMPIRERKPRRRL</sequence>
<reference evidence="3" key="2">
    <citation type="journal article" date="2022" name="Microbiol. Resour. Announc.">
        <title>Metagenome Sequencing to Explore Phylogenomics of Terrestrial Cyanobacteria.</title>
        <authorList>
            <person name="Ward R.D."/>
            <person name="Stajich J.E."/>
            <person name="Johansen J.R."/>
            <person name="Huntemann M."/>
            <person name="Clum A."/>
            <person name="Foster B."/>
            <person name="Foster B."/>
            <person name="Roux S."/>
            <person name="Palaniappan K."/>
            <person name="Varghese N."/>
            <person name="Mukherjee S."/>
            <person name="Reddy T.B.K."/>
            <person name="Daum C."/>
            <person name="Copeland A."/>
            <person name="Chen I.A."/>
            <person name="Ivanova N.N."/>
            <person name="Kyrpides N.C."/>
            <person name="Shapiro N."/>
            <person name="Eloe-Fadrosh E.A."/>
            <person name="Pietrasiak N."/>
        </authorList>
    </citation>
    <scope>NUCLEOTIDE SEQUENCE</scope>
    <source>
        <strain evidence="3">GSE-TBD4-15B</strain>
    </source>
</reference>
<dbReference type="AlphaFoldDB" id="A0A951P9I5"/>
<dbReference type="EMBL" id="JAHHHV010000043">
    <property type="protein sequence ID" value="MBW4465427.1"/>
    <property type="molecule type" value="Genomic_DNA"/>
</dbReference>
<reference evidence="3" key="1">
    <citation type="submission" date="2021-05" db="EMBL/GenBank/DDBJ databases">
        <authorList>
            <person name="Pietrasiak N."/>
            <person name="Ward R."/>
            <person name="Stajich J.E."/>
            <person name="Kurbessoian T."/>
        </authorList>
    </citation>
    <scope>NUCLEOTIDE SEQUENCE</scope>
    <source>
        <strain evidence="3">GSE-TBD4-15B</strain>
    </source>
</reference>
<gene>
    <name evidence="3" type="ORF">KME07_08300</name>
</gene>
<evidence type="ECO:0000313" key="3">
    <source>
        <dbReference type="EMBL" id="MBW4465427.1"/>
    </source>
</evidence>
<accession>A0A951P9I5</accession>
<proteinExistence type="predicted"/>
<keyword evidence="2" id="KW-0472">Membrane</keyword>
<feature type="region of interest" description="Disordered" evidence="1">
    <location>
        <begin position="89"/>
        <end position="114"/>
    </location>
</feature>
<evidence type="ECO:0000313" key="4">
    <source>
        <dbReference type="Proteomes" id="UP000707356"/>
    </source>
</evidence>
<dbReference type="Proteomes" id="UP000707356">
    <property type="component" value="Unassembled WGS sequence"/>
</dbReference>
<protein>
    <submittedName>
        <fullName evidence="3">Uncharacterized protein</fullName>
    </submittedName>
</protein>
<feature type="transmembrane region" description="Helical" evidence="2">
    <location>
        <begin position="35"/>
        <end position="52"/>
    </location>
</feature>
<keyword evidence="2" id="KW-1133">Transmembrane helix</keyword>
<organism evidence="3 4">
    <name type="scientific">Pegethrix bostrychoides GSE-TBD4-15B</name>
    <dbReference type="NCBI Taxonomy" id="2839662"/>
    <lineage>
        <taxon>Bacteria</taxon>
        <taxon>Bacillati</taxon>
        <taxon>Cyanobacteriota</taxon>
        <taxon>Cyanophyceae</taxon>
        <taxon>Oculatellales</taxon>
        <taxon>Oculatellaceae</taxon>
        <taxon>Pegethrix</taxon>
    </lineage>
</organism>
<comment type="caution">
    <text evidence="3">The sequence shown here is derived from an EMBL/GenBank/DDBJ whole genome shotgun (WGS) entry which is preliminary data.</text>
</comment>
<name>A0A951P9I5_9CYAN</name>